<dbReference type="AlphaFoldDB" id="A0A1H6CA94"/>
<dbReference type="OrthoDB" id="9804645at2"/>
<dbReference type="SUPFAM" id="SSF47384">
    <property type="entry name" value="Homodimeric domain of signal transducing histidine kinase"/>
    <property type="match status" value="1"/>
</dbReference>
<dbReference type="GO" id="GO:0005524">
    <property type="term" value="F:ATP binding"/>
    <property type="evidence" value="ECO:0007669"/>
    <property type="project" value="UniProtKB-KW"/>
</dbReference>
<comment type="catalytic activity">
    <reaction evidence="1">
        <text>ATP + protein L-histidine = ADP + protein N-phospho-L-histidine.</text>
        <dbReference type="EC" id="2.7.13.3"/>
    </reaction>
</comment>
<dbReference type="Pfam" id="PF00512">
    <property type="entry name" value="HisKA"/>
    <property type="match status" value="1"/>
</dbReference>
<dbReference type="RefSeq" id="WP_104004161.1">
    <property type="nucleotide sequence ID" value="NZ_FNVQ01000003.1"/>
</dbReference>
<keyword evidence="3" id="KW-0597">Phosphoprotein</keyword>
<feature type="compositionally biased region" description="Low complexity" evidence="9">
    <location>
        <begin position="217"/>
        <end position="235"/>
    </location>
</feature>
<dbReference type="PROSITE" id="PS50109">
    <property type="entry name" value="HIS_KIN"/>
    <property type="match status" value="1"/>
</dbReference>
<dbReference type="SMART" id="SM00388">
    <property type="entry name" value="HisKA"/>
    <property type="match status" value="1"/>
</dbReference>
<dbReference type="InterPro" id="IPR005467">
    <property type="entry name" value="His_kinase_dom"/>
</dbReference>
<name>A0A1H6CA94_9GAMM</name>
<evidence type="ECO:0000256" key="2">
    <source>
        <dbReference type="ARBA" id="ARBA00012438"/>
    </source>
</evidence>
<dbReference type="PANTHER" id="PTHR42878">
    <property type="entry name" value="TWO-COMPONENT HISTIDINE KINASE"/>
    <property type="match status" value="1"/>
</dbReference>
<keyword evidence="10" id="KW-0812">Transmembrane</keyword>
<feature type="domain" description="Histidine kinase" evidence="11">
    <location>
        <begin position="443"/>
        <end position="660"/>
    </location>
</feature>
<dbReference type="FunFam" id="1.10.287.130:FF:000001">
    <property type="entry name" value="Two-component sensor histidine kinase"/>
    <property type="match status" value="1"/>
</dbReference>
<gene>
    <name evidence="12" type="ORF">SAMN05444390_103322</name>
</gene>
<keyword evidence="13" id="KW-1185">Reference proteome</keyword>
<keyword evidence="8" id="KW-0902">Two-component regulatory system</keyword>
<evidence type="ECO:0000256" key="9">
    <source>
        <dbReference type="SAM" id="MobiDB-lite"/>
    </source>
</evidence>
<accession>A0A1H6CA94</accession>
<evidence type="ECO:0000256" key="6">
    <source>
        <dbReference type="ARBA" id="ARBA00022777"/>
    </source>
</evidence>
<evidence type="ECO:0000256" key="8">
    <source>
        <dbReference type="ARBA" id="ARBA00023012"/>
    </source>
</evidence>
<dbReference type="PRINTS" id="PR00344">
    <property type="entry name" value="BCTRLSENSOR"/>
</dbReference>
<dbReference type="GO" id="GO:0000155">
    <property type="term" value="F:phosphorelay sensor kinase activity"/>
    <property type="evidence" value="ECO:0007669"/>
    <property type="project" value="InterPro"/>
</dbReference>
<feature type="transmembrane region" description="Helical" evidence="10">
    <location>
        <begin position="401"/>
        <end position="424"/>
    </location>
</feature>
<evidence type="ECO:0000259" key="11">
    <source>
        <dbReference type="PROSITE" id="PS50109"/>
    </source>
</evidence>
<keyword evidence="6 12" id="KW-0418">Kinase</keyword>
<dbReference type="Proteomes" id="UP000236745">
    <property type="component" value="Unassembled WGS sequence"/>
</dbReference>
<dbReference type="InterPro" id="IPR003661">
    <property type="entry name" value="HisK_dim/P_dom"/>
</dbReference>
<keyword evidence="4" id="KW-0808">Transferase</keyword>
<dbReference type="GO" id="GO:0030295">
    <property type="term" value="F:protein kinase activator activity"/>
    <property type="evidence" value="ECO:0007669"/>
    <property type="project" value="TreeGrafter"/>
</dbReference>
<reference evidence="12 13" key="1">
    <citation type="submission" date="2016-10" db="EMBL/GenBank/DDBJ databases">
        <authorList>
            <person name="de Groot N.N."/>
        </authorList>
    </citation>
    <scope>NUCLEOTIDE SEQUENCE [LARGE SCALE GENOMIC DNA]</scope>
    <source>
        <strain evidence="12 13">DSM 22012</strain>
    </source>
</reference>
<dbReference type="InterPro" id="IPR050351">
    <property type="entry name" value="BphY/WalK/GraS-like"/>
</dbReference>
<evidence type="ECO:0000256" key="3">
    <source>
        <dbReference type="ARBA" id="ARBA00022553"/>
    </source>
</evidence>
<dbReference type="Pfam" id="PF02518">
    <property type="entry name" value="HATPase_c"/>
    <property type="match status" value="1"/>
</dbReference>
<dbReference type="InterPro" id="IPR003594">
    <property type="entry name" value="HATPase_dom"/>
</dbReference>
<dbReference type="SUPFAM" id="SSF55874">
    <property type="entry name" value="ATPase domain of HSP90 chaperone/DNA topoisomerase II/histidine kinase"/>
    <property type="match status" value="1"/>
</dbReference>
<dbReference type="EMBL" id="FNVQ01000003">
    <property type="protein sequence ID" value="SEG69919.1"/>
    <property type="molecule type" value="Genomic_DNA"/>
</dbReference>
<dbReference type="InterPro" id="IPR004358">
    <property type="entry name" value="Sig_transdc_His_kin-like_C"/>
</dbReference>
<keyword evidence="10" id="KW-1133">Transmembrane helix</keyword>
<dbReference type="GO" id="GO:0000156">
    <property type="term" value="F:phosphorelay response regulator activity"/>
    <property type="evidence" value="ECO:0007669"/>
    <property type="project" value="TreeGrafter"/>
</dbReference>
<dbReference type="PANTHER" id="PTHR42878:SF7">
    <property type="entry name" value="SENSOR HISTIDINE KINASE GLRK"/>
    <property type="match status" value="1"/>
</dbReference>
<evidence type="ECO:0000313" key="12">
    <source>
        <dbReference type="EMBL" id="SEG69919.1"/>
    </source>
</evidence>
<dbReference type="GO" id="GO:0007234">
    <property type="term" value="P:osmosensory signaling via phosphorelay pathway"/>
    <property type="evidence" value="ECO:0007669"/>
    <property type="project" value="TreeGrafter"/>
</dbReference>
<dbReference type="InterPro" id="IPR036890">
    <property type="entry name" value="HATPase_C_sf"/>
</dbReference>
<organism evidence="12 13">
    <name type="scientific">Marinobacterium lutimaris</name>
    <dbReference type="NCBI Taxonomy" id="568106"/>
    <lineage>
        <taxon>Bacteria</taxon>
        <taxon>Pseudomonadati</taxon>
        <taxon>Pseudomonadota</taxon>
        <taxon>Gammaproteobacteria</taxon>
        <taxon>Oceanospirillales</taxon>
        <taxon>Oceanospirillaceae</taxon>
        <taxon>Marinobacterium</taxon>
    </lineage>
</organism>
<proteinExistence type="predicted"/>
<protein>
    <recommendedName>
        <fullName evidence="2">histidine kinase</fullName>
        <ecNumber evidence="2">2.7.13.3</ecNumber>
    </recommendedName>
</protein>
<evidence type="ECO:0000313" key="13">
    <source>
        <dbReference type="Proteomes" id="UP000236745"/>
    </source>
</evidence>
<sequence>MKRRAAVLLILLVVLPLLLLGWLGFKFQQNEQELVGLQLQKLIEQQLESVDNQLQTHFQQLEVLLQRQADSLFRLADPDYPSNRLRNFVFGSGQVQQLFVLDQNDQRLFPPLDTPLNAGEQRLVDVLEPLWSSPGLFHPGQPGSPVSNEVAPAQMEELSAAPGLSKSAEYFATGQLAQRAPAELSAPMSDYADSQVMKSADSAKIGIADSGKKESAANDGADSDSALAEPQPSAEAEAEIASRGLLSSRLSSRQAEQAVSAPEAWARSGLEGDALLESDAQPEGHSASGEESSGWISWYVDSRLMHIFWWRDPVGRTLGFVLDPGRLQADLIARLPDQQQGIEELGDAQIRLLNSRNENIYSWGDYPNDGPALRSLGLSHPLGSWRLEYHGPDLQRAAPSLWLTLATPLVLLGLGLAGLGYLLYREQKRESLLARQRVNFVNQVSHELKTPLTNVRLYAEMLEQRLEGEADPATGRYLGVITDESQRLSRLIDNVLSFSRLQRQQLKLSPQLADPDEQISRVLGTFAPLLRQRGIEPVFEPGIGTSQRYDSAALEQILNNLLSNCEKYAPDSGELKLSSWMEGSMLCIQVQDNGPGIEDSERERIFDPFYRSSSRLTDGVSGTGIGLGLARDLARAHGGELSLERCDKGACFTIRLETGR</sequence>
<evidence type="ECO:0000256" key="7">
    <source>
        <dbReference type="ARBA" id="ARBA00022840"/>
    </source>
</evidence>
<evidence type="ECO:0000256" key="5">
    <source>
        <dbReference type="ARBA" id="ARBA00022741"/>
    </source>
</evidence>
<keyword evidence="7" id="KW-0067">ATP-binding</keyword>
<dbReference type="SMART" id="SM00387">
    <property type="entry name" value="HATPase_c"/>
    <property type="match status" value="1"/>
</dbReference>
<dbReference type="CDD" id="cd00082">
    <property type="entry name" value="HisKA"/>
    <property type="match status" value="1"/>
</dbReference>
<feature type="region of interest" description="Disordered" evidence="9">
    <location>
        <begin position="210"/>
        <end position="235"/>
    </location>
</feature>
<dbReference type="CDD" id="cd00075">
    <property type="entry name" value="HATPase"/>
    <property type="match status" value="1"/>
</dbReference>
<dbReference type="Gene3D" id="3.30.565.10">
    <property type="entry name" value="Histidine kinase-like ATPase, C-terminal domain"/>
    <property type="match status" value="1"/>
</dbReference>
<keyword evidence="5" id="KW-0547">Nucleotide-binding</keyword>
<dbReference type="EC" id="2.7.13.3" evidence="2"/>
<evidence type="ECO:0000256" key="4">
    <source>
        <dbReference type="ARBA" id="ARBA00022679"/>
    </source>
</evidence>
<evidence type="ECO:0000256" key="10">
    <source>
        <dbReference type="SAM" id="Phobius"/>
    </source>
</evidence>
<keyword evidence="10" id="KW-0472">Membrane</keyword>
<dbReference type="InterPro" id="IPR036097">
    <property type="entry name" value="HisK_dim/P_sf"/>
</dbReference>
<evidence type="ECO:0000256" key="1">
    <source>
        <dbReference type="ARBA" id="ARBA00000085"/>
    </source>
</evidence>
<dbReference type="Gene3D" id="1.10.287.130">
    <property type="match status" value="1"/>
</dbReference>